<evidence type="ECO:0000313" key="3">
    <source>
        <dbReference type="EMBL" id="MBV4535241.1"/>
    </source>
</evidence>
<protein>
    <recommendedName>
        <fullName evidence="1">DUF7668 domain-containing protein</fullName>
    </recommendedName>
</protein>
<reference evidence="2" key="2">
    <citation type="submission" date="2020-07" db="EMBL/GenBank/DDBJ databases">
        <authorList>
            <person name="Lood C."/>
            <person name="Girard L."/>
        </authorList>
    </citation>
    <scope>NUCLEOTIDE SEQUENCE</scope>
    <source>
        <strain evidence="2">SWRI10</strain>
    </source>
</reference>
<dbReference type="RefSeq" id="WP_186556044.1">
    <property type="nucleotide sequence ID" value="NZ_JABWRE020000001.1"/>
</dbReference>
<dbReference type="Pfam" id="PF24705">
    <property type="entry name" value="DUF7668"/>
    <property type="match status" value="1"/>
</dbReference>
<dbReference type="EMBL" id="JABWRE020000001">
    <property type="protein sequence ID" value="MBV4535241.1"/>
    <property type="molecule type" value="Genomic_DNA"/>
</dbReference>
<feature type="domain" description="DUF7668" evidence="1">
    <location>
        <begin position="14"/>
        <end position="113"/>
    </location>
</feature>
<reference evidence="3" key="3">
    <citation type="submission" date="2021-06" db="EMBL/GenBank/DDBJ databases">
        <title>Updating the genus Pseudomonas: Description of 43 new species and partition of the Pseudomonas putida group.</title>
        <authorList>
            <person name="Girard L."/>
            <person name="Lood C."/>
            <person name="Vandamme P."/>
            <person name="Rokni-Zadeh H."/>
            <person name="Van Noort V."/>
            <person name="Hofte M."/>
            <person name="Lavigne R."/>
            <person name="De Mot R."/>
        </authorList>
    </citation>
    <scope>NUCLEOTIDE SEQUENCE</scope>
    <source>
        <strain evidence="3">SWRI10</strain>
    </source>
</reference>
<evidence type="ECO:0000259" key="1">
    <source>
        <dbReference type="Pfam" id="PF24705"/>
    </source>
</evidence>
<dbReference type="Proteomes" id="UP000599879">
    <property type="component" value="Unassembled WGS sequence"/>
</dbReference>
<comment type="caution">
    <text evidence="2">The sequence shown here is derived from an EMBL/GenBank/DDBJ whole genome shotgun (WGS) entry which is preliminary data.</text>
</comment>
<dbReference type="AlphaFoldDB" id="A0A923G1P7"/>
<sequence length="114" mass="12992">MESHKILDMICKVVSLLSSEEYDELEKLTSGTRLSSQELKQAILEYGEKICPLPPEALREVIIINICGSNHKSWSVTCPLWTDSKERSDLTIEMTIKENYPEDITVEIDNIHAL</sequence>
<name>A0A923G1P7_9PSED</name>
<dbReference type="InterPro" id="IPR056085">
    <property type="entry name" value="DUF7668"/>
</dbReference>
<evidence type="ECO:0000313" key="2">
    <source>
        <dbReference type="EMBL" id="MBC3442501.1"/>
    </source>
</evidence>
<reference evidence="2" key="1">
    <citation type="journal article" date="2020" name="Microorganisms">
        <title>Reliable Identification of Environmental Pseudomonas Isolates Using the rpoD Gene.</title>
        <authorList>
            <consortium name="The Broad Institute Genome Sequencing Platform"/>
            <person name="Girard L."/>
            <person name="Lood C."/>
            <person name="Rokni-Zadeh H."/>
            <person name="van Noort V."/>
            <person name="Lavigne R."/>
            <person name="De Mot R."/>
        </authorList>
    </citation>
    <scope>NUCLEOTIDE SEQUENCE</scope>
    <source>
        <strain evidence="2">SWRI10</strain>
    </source>
</reference>
<organism evidence="2">
    <name type="scientific">Pseudomonas urmiensis</name>
    <dbReference type="NCBI Taxonomy" id="2745493"/>
    <lineage>
        <taxon>Bacteria</taxon>
        <taxon>Pseudomonadati</taxon>
        <taxon>Pseudomonadota</taxon>
        <taxon>Gammaproteobacteria</taxon>
        <taxon>Pseudomonadales</taxon>
        <taxon>Pseudomonadaceae</taxon>
        <taxon>Pseudomonas</taxon>
    </lineage>
</organism>
<accession>A0A923G1P7</accession>
<dbReference type="EMBL" id="JABWRE010000013">
    <property type="protein sequence ID" value="MBC3442501.1"/>
    <property type="molecule type" value="Genomic_DNA"/>
</dbReference>
<proteinExistence type="predicted"/>
<gene>
    <name evidence="3" type="ORF">HU737_004530</name>
    <name evidence="2" type="ORF">HU737_17560</name>
</gene>